<protein>
    <submittedName>
        <fullName evidence="2">Uncharacterized protein</fullName>
    </submittedName>
</protein>
<sequence>MKTCYAISILYLLSQEALAQTNYVANIANAASPGNNSTLLGPGAGGSGSLTGDRNTFTGFNAGYSLTDGYWNSFYGMDAGKFTTTGKENVFTGYEAGLNNTGELLMCL</sequence>
<dbReference type="EMBL" id="JACWZY010000032">
    <property type="protein sequence ID" value="MBD2704513.1"/>
    <property type="molecule type" value="Genomic_DNA"/>
</dbReference>
<keyword evidence="1" id="KW-0732">Signal</keyword>
<comment type="caution">
    <text evidence="2">The sequence shown here is derived from an EMBL/GenBank/DDBJ whole genome shotgun (WGS) entry which is preliminary data.</text>
</comment>
<dbReference type="RefSeq" id="WP_190891147.1">
    <property type="nucleotide sequence ID" value="NZ_JACWZY010000032.1"/>
</dbReference>
<dbReference type="Proteomes" id="UP000598820">
    <property type="component" value="Unassembled WGS sequence"/>
</dbReference>
<evidence type="ECO:0000313" key="3">
    <source>
        <dbReference type="Proteomes" id="UP000598820"/>
    </source>
</evidence>
<feature type="signal peptide" evidence="1">
    <location>
        <begin position="1"/>
        <end position="19"/>
    </location>
</feature>
<keyword evidence="3" id="KW-1185">Reference proteome</keyword>
<feature type="chain" id="PRO_5037693143" evidence="1">
    <location>
        <begin position="20"/>
        <end position="108"/>
    </location>
</feature>
<dbReference type="AlphaFoldDB" id="A0A926Y0U4"/>
<proteinExistence type="predicted"/>
<evidence type="ECO:0000313" key="2">
    <source>
        <dbReference type="EMBL" id="MBD2704513.1"/>
    </source>
</evidence>
<organism evidence="2 3">
    <name type="scientific">Spirosoma profusum</name>
    <dbReference type="NCBI Taxonomy" id="2771354"/>
    <lineage>
        <taxon>Bacteria</taxon>
        <taxon>Pseudomonadati</taxon>
        <taxon>Bacteroidota</taxon>
        <taxon>Cytophagia</taxon>
        <taxon>Cytophagales</taxon>
        <taxon>Cytophagaceae</taxon>
        <taxon>Spirosoma</taxon>
    </lineage>
</organism>
<accession>A0A926Y0U4</accession>
<reference evidence="2" key="1">
    <citation type="submission" date="2020-09" db="EMBL/GenBank/DDBJ databases">
        <authorList>
            <person name="Kim M.K."/>
        </authorList>
    </citation>
    <scope>NUCLEOTIDE SEQUENCE</scope>
    <source>
        <strain evidence="2">BT702</strain>
    </source>
</reference>
<name>A0A926Y0U4_9BACT</name>
<gene>
    <name evidence="2" type="ORF">IC229_27985</name>
</gene>
<evidence type="ECO:0000256" key="1">
    <source>
        <dbReference type="SAM" id="SignalP"/>
    </source>
</evidence>